<comment type="caution">
    <text evidence="3">The sequence shown here is derived from an EMBL/GenBank/DDBJ whole genome shotgun (WGS) entry which is preliminary data.</text>
</comment>
<feature type="transmembrane region" description="Helical" evidence="2">
    <location>
        <begin position="187"/>
        <end position="209"/>
    </location>
</feature>
<reference evidence="3" key="1">
    <citation type="submission" date="2020-08" db="EMBL/GenBank/DDBJ databases">
        <title>Sequencing the genomes of 1000 actinobacteria strains.</title>
        <authorList>
            <person name="Klenk H.-P."/>
        </authorList>
    </citation>
    <scope>NUCLEOTIDE SEQUENCE</scope>
    <source>
        <strain evidence="3">DSM 10695</strain>
    </source>
</reference>
<feature type="transmembrane region" description="Helical" evidence="2">
    <location>
        <begin position="133"/>
        <end position="151"/>
    </location>
</feature>
<accession>A0A923IXN6</accession>
<sequence>MSNPVFSKLEKEWATQRFTPNGYPTMPGYTPGGHSASAPASTYPDQAGSSSAPAQTWNAPGSYPGATGGYQGQSTADDAFPHMEQTFASPAADAVDRGRMTYDDVIVKSGISLAVLLVGALVSWTAVVTAPGVGFMLVLAGVIGGFVLAMVNSFSKTIRPALVLAYAAFEGLALGGLSAVFENTYPGIVIQALLATAAVFTVTLALFASGKVRNSSKLMKFTLIGLVGILVYRILSMILTFTGVISSGFDSMTIMGVPLGLAVGLLAVLIGAFSLIQDFDQVKVGVQRGVPAKYAWVCTFGILVTVVWMYLEILRLLAILRDN</sequence>
<feature type="transmembrane region" description="Helical" evidence="2">
    <location>
        <begin position="294"/>
        <end position="311"/>
    </location>
</feature>
<feature type="transmembrane region" description="Helical" evidence="2">
    <location>
        <begin position="251"/>
        <end position="273"/>
    </location>
</feature>
<gene>
    <name evidence="3" type="ORF">HD592_001807</name>
</gene>
<evidence type="ECO:0000256" key="1">
    <source>
        <dbReference type="SAM" id="MobiDB-lite"/>
    </source>
</evidence>
<feature type="compositionally biased region" description="Low complexity" evidence="1">
    <location>
        <begin position="19"/>
        <end position="33"/>
    </location>
</feature>
<name>A0A923IXN6_9ACTO</name>
<keyword evidence="2" id="KW-1133">Transmembrane helix</keyword>
<dbReference type="Pfam" id="PF12811">
    <property type="entry name" value="BaxI_1"/>
    <property type="match status" value="1"/>
</dbReference>
<keyword evidence="2" id="KW-0812">Transmembrane</keyword>
<evidence type="ECO:0000256" key="2">
    <source>
        <dbReference type="SAM" id="Phobius"/>
    </source>
</evidence>
<dbReference type="Proteomes" id="UP000617426">
    <property type="component" value="Unassembled WGS sequence"/>
</dbReference>
<proteinExistence type="predicted"/>
<evidence type="ECO:0000313" key="4">
    <source>
        <dbReference type="Proteomes" id="UP000617426"/>
    </source>
</evidence>
<evidence type="ECO:0000313" key="3">
    <source>
        <dbReference type="EMBL" id="MBB6335242.1"/>
    </source>
</evidence>
<dbReference type="PANTHER" id="PTHR41282">
    <property type="entry name" value="CONSERVED TRANSMEMBRANE PROTEIN-RELATED"/>
    <property type="match status" value="1"/>
</dbReference>
<feature type="compositionally biased region" description="Polar residues" evidence="1">
    <location>
        <begin position="38"/>
        <end position="59"/>
    </location>
</feature>
<organism evidence="3 4">
    <name type="scientific">Schaalia hyovaginalis</name>
    <dbReference type="NCBI Taxonomy" id="29316"/>
    <lineage>
        <taxon>Bacteria</taxon>
        <taxon>Bacillati</taxon>
        <taxon>Actinomycetota</taxon>
        <taxon>Actinomycetes</taxon>
        <taxon>Actinomycetales</taxon>
        <taxon>Actinomycetaceae</taxon>
        <taxon>Schaalia</taxon>
    </lineage>
</organism>
<dbReference type="RefSeq" id="WP_184453528.1">
    <property type="nucleotide sequence ID" value="NZ_JACHMK010000001.1"/>
</dbReference>
<keyword evidence="2" id="KW-0472">Membrane</keyword>
<dbReference type="EMBL" id="JACHMK010000001">
    <property type="protein sequence ID" value="MBB6335242.1"/>
    <property type="molecule type" value="Genomic_DNA"/>
</dbReference>
<dbReference type="PANTHER" id="PTHR41282:SF1">
    <property type="entry name" value="CONSERVED TRANSMEMBRANE PROTEIN-RELATED"/>
    <property type="match status" value="1"/>
</dbReference>
<dbReference type="AlphaFoldDB" id="A0A923IXN6"/>
<feature type="transmembrane region" description="Helical" evidence="2">
    <location>
        <begin position="163"/>
        <end position="181"/>
    </location>
</feature>
<dbReference type="InterPro" id="IPR010539">
    <property type="entry name" value="BaxI_1-like"/>
</dbReference>
<feature type="transmembrane region" description="Helical" evidence="2">
    <location>
        <begin position="221"/>
        <end position="245"/>
    </location>
</feature>
<feature type="region of interest" description="Disordered" evidence="1">
    <location>
        <begin position="17"/>
        <end position="75"/>
    </location>
</feature>
<protein>
    <submittedName>
        <fullName evidence="3">YccA/Bax inhibitor family protein</fullName>
    </submittedName>
</protein>
<keyword evidence="4" id="KW-1185">Reference proteome</keyword>
<feature type="transmembrane region" description="Helical" evidence="2">
    <location>
        <begin position="105"/>
        <end position="127"/>
    </location>
</feature>